<feature type="domain" description="Zinc-ribbon" evidence="3">
    <location>
        <begin position="97"/>
        <end position="118"/>
    </location>
</feature>
<dbReference type="Pfam" id="PF13240">
    <property type="entry name" value="Zn_Ribbon_1"/>
    <property type="match status" value="1"/>
</dbReference>
<keyword evidence="2" id="KW-0472">Membrane</keyword>
<feature type="transmembrane region" description="Helical" evidence="2">
    <location>
        <begin position="70"/>
        <end position="89"/>
    </location>
</feature>
<feature type="region of interest" description="Disordered" evidence="1">
    <location>
        <begin position="1"/>
        <end position="38"/>
    </location>
</feature>
<reference evidence="5" key="1">
    <citation type="submission" date="2015-07" db="EMBL/GenBank/DDBJ databases">
        <title>Complete genome sequence and phylogenetic analysis of Limnochorda pilosa.</title>
        <authorList>
            <person name="Watanabe M."/>
            <person name="Kojima H."/>
            <person name="Fukui M."/>
        </authorList>
    </citation>
    <scope>NUCLEOTIDE SEQUENCE [LARGE SCALE GENOMIC DNA]</scope>
    <source>
        <strain evidence="5">HC45</strain>
    </source>
</reference>
<sequence length="126" mass="13285">MGPGGPGRASSGLGAPPAAGGAGRGPERLRTSRGGGRVNPWPWALVIALLVGQATWIFQDARRRGEAAWLWGPLGLLNVPSSLIVYLLVTRRRQRPCPVCGRRAPRGARYCPHCGTALRGEEATGP</sequence>
<dbReference type="EMBL" id="AP014924">
    <property type="protein sequence ID" value="BAS28513.1"/>
    <property type="molecule type" value="Genomic_DNA"/>
</dbReference>
<feature type="transmembrane region" description="Helical" evidence="2">
    <location>
        <begin position="38"/>
        <end position="58"/>
    </location>
</feature>
<evidence type="ECO:0000313" key="5">
    <source>
        <dbReference type="Proteomes" id="UP000065807"/>
    </source>
</evidence>
<feature type="compositionally biased region" description="Low complexity" evidence="1">
    <location>
        <begin position="8"/>
        <end position="19"/>
    </location>
</feature>
<dbReference type="InterPro" id="IPR026870">
    <property type="entry name" value="Zinc_ribbon_dom"/>
</dbReference>
<keyword evidence="2" id="KW-0812">Transmembrane</keyword>
<dbReference type="KEGG" id="lpil:LIP_2683"/>
<name>A0A0K2SN03_LIMPI</name>
<keyword evidence="2" id="KW-1133">Transmembrane helix</keyword>
<accession>A0A0K2SN03</accession>
<dbReference type="STRING" id="1555112.LIP_2683"/>
<evidence type="ECO:0000259" key="3">
    <source>
        <dbReference type="Pfam" id="PF13240"/>
    </source>
</evidence>
<evidence type="ECO:0000256" key="2">
    <source>
        <dbReference type="SAM" id="Phobius"/>
    </source>
</evidence>
<organism evidence="4 5">
    <name type="scientific">Limnochorda pilosa</name>
    <dbReference type="NCBI Taxonomy" id="1555112"/>
    <lineage>
        <taxon>Bacteria</taxon>
        <taxon>Bacillati</taxon>
        <taxon>Bacillota</taxon>
        <taxon>Limnochordia</taxon>
        <taxon>Limnochordales</taxon>
        <taxon>Limnochordaceae</taxon>
        <taxon>Limnochorda</taxon>
    </lineage>
</organism>
<proteinExistence type="predicted"/>
<dbReference type="AlphaFoldDB" id="A0A0K2SN03"/>
<protein>
    <recommendedName>
        <fullName evidence="3">Zinc-ribbon domain-containing protein</fullName>
    </recommendedName>
</protein>
<evidence type="ECO:0000313" key="4">
    <source>
        <dbReference type="EMBL" id="BAS28513.1"/>
    </source>
</evidence>
<dbReference type="Proteomes" id="UP000065807">
    <property type="component" value="Chromosome"/>
</dbReference>
<reference evidence="5" key="2">
    <citation type="journal article" date="2016" name="Int. J. Syst. Evol. Microbiol.">
        <title>Complete genome sequence and cell structure of Limnochorda pilosa, a Gram-negative spore-former within the phylum Firmicutes.</title>
        <authorList>
            <person name="Watanabe M."/>
            <person name="Kojima H."/>
            <person name="Fukui M."/>
        </authorList>
    </citation>
    <scope>NUCLEOTIDE SEQUENCE [LARGE SCALE GENOMIC DNA]</scope>
    <source>
        <strain evidence="5">HC45</strain>
    </source>
</reference>
<evidence type="ECO:0000256" key="1">
    <source>
        <dbReference type="SAM" id="MobiDB-lite"/>
    </source>
</evidence>
<gene>
    <name evidence="4" type="ORF">LIP_2683</name>
</gene>
<keyword evidence="5" id="KW-1185">Reference proteome</keyword>